<feature type="domain" description="Mannitol dehydrogenase C-terminal" evidence="4">
    <location>
        <begin position="239"/>
        <end position="399"/>
    </location>
</feature>
<dbReference type="OrthoDB" id="271711at2"/>
<name>Z9JSK4_9MICO</name>
<dbReference type="Pfam" id="PF01232">
    <property type="entry name" value="Mannitol_dh"/>
    <property type="match status" value="1"/>
</dbReference>
<dbReference type="eggNOG" id="COG0246">
    <property type="taxonomic scope" value="Bacteria"/>
</dbReference>
<dbReference type="SUPFAM" id="SSF48179">
    <property type="entry name" value="6-phosphogluconate dehydrogenase C-terminal domain-like"/>
    <property type="match status" value="1"/>
</dbReference>
<dbReference type="Proteomes" id="UP000023067">
    <property type="component" value="Unassembled WGS sequence"/>
</dbReference>
<dbReference type="InterPro" id="IPR000669">
    <property type="entry name" value="Mannitol_DH"/>
</dbReference>
<dbReference type="PANTHER" id="PTHR43362:SF1">
    <property type="entry name" value="MANNITOL DEHYDROGENASE 2-RELATED"/>
    <property type="match status" value="1"/>
</dbReference>
<dbReference type="STRING" id="396014.BF93_01125"/>
<dbReference type="HOGENOM" id="CLU_027324_0_0_11"/>
<keyword evidence="1" id="KW-0560">Oxidoreductase</keyword>
<dbReference type="Gene3D" id="1.10.1040.10">
    <property type="entry name" value="N-(1-d-carboxylethyl)-l-norvaline Dehydrogenase, domain 2"/>
    <property type="match status" value="1"/>
</dbReference>
<dbReference type="InterPro" id="IPR008927">
    <property type="entry name" value="6-PGluconate_DH-like_C_sf"/>
</dbReference>
<gene>
    <name evidence="5" type="ORF">BF93_01125</name>
</gene>
<dbReference type="InterPro" id="IPR013328">
    <property type="entry name" value="6PGD_dom2"/>
</dbReference>
<evidence type="ECO:0000313" key="5">
    <source>
        <dbReference type="EMBL" id="EWS80993.1"/>
    </source>
</evidence>
<evidence type="ECO:0000256" key="1">
    <source>
        <dbReference type="ARBA" id="ARBA00023002"/>
    </source>
</evidence>
<evidence type="ECO:0000256" key="2">
    <source>
        <dbReference type="ARBA" id="ARBA00048615"/>
    </source>
</evidence>
<dbReference type="InterPro" id="IPR050988">
    <property type="entry name" value="Mannitol_DH/Oxidoreductase"/>
</dbReference>
<dbReference type="PRINTS" id="PR00084">
    <property type="entry name" value="MTLDHDRGNASE"/>
</dbReference>
<accession>Z9JSK4</accession>
<dbReference type="GO" id="GO:0008926">
    <property type="term" value="F:mannitol-1-phosphate 5-dehydrogenase activity"/>
    <property type="evidence" value="ECO:0007669"/>
    <property type="project" value="UniProtKB-EC"/>
</dbReference>
<dbReference type="AlphaFoldDB" id="Z9JSK4"/>
<sequence>MSPAGTVPRPRLVHLGIGAFARAHTLAYTARAGGWDVTAFTGRTPTIAQTLTAQGGRYGLVVRGPETDEVEEIAVIDEAFPAEDLRALRRVIADPATAVVTLTITEKGYAAGSDPAASAPARLALALRARREAGVEEPIALVSCDNLVGNGEVLRRAVLAALDAGTRDWFDAHVDVVSTMVDRITPVAGEEEMALASTRLGFHDRATVVTEPFHEWVLEDSFRGRRPAWEAAGAQLTGDVALHERRKLRLLNGAHTFLAYAGQLAGHERVDQAVADPAVRAAMEEVWAEARATLDLPEAELDEYTSALLTRFRNPRLADALLRIAADGSEKLRVRILPVIAERGGPGRSPAGVAAVRAWTDWVTARSRAGHRIADPRAEEIAAAAALAEDGARVRALVALLGEETDPEALAAAVLSAGA</sequence>
<comment type="catalytic activity">
    <reaction evidence="2">
        <text>D-mannitol 1-phosphate + NAD(+) = beta-D-fructose 6-phosphate + NADH + H(+)</text>
        <dbReference type="Rhea" id="RHEA:19661"/>
        <dbReference type="ChEBI" id="CHEBI:15378"/>
        <dbReference type="ChEBI" id="CHEBI:57540"/>
        <dbReference type="ChEBI" id="CHEBI:57634"/>
        <dbReference type="ChEBI" id="CHEBI:57945"/>
        <dbReference type="ChEBI" id="CHEBI:61381"/>
        <dbReference type="EC" id="1.1.1.17"/>
    </reaction>
</comment>
<protein>
    <submittedName>
        <fullName evidence="5">Mannitol-1-phosphate 5-dehydrogenase</fullName>
    </submittedName>
</protein>
<evidence type="ECO:0000259" key="3">
    <source>
        <dbReference type="Pfam" id="PF01232"/>
    </source>
</evidence>
<dbReference type="InterPro" id="IPR036291">
    <property type="entry name" value="NAD(P)-bd_dom_sf"/>
</dbReference>
<dbReference type="InterPro" id="IPR013131">
    <property type="entry name" value="Mannitol_DH_N"/>
</dbReference>
<dbReference type="Pfam" id="PF08125">
    <property type="entry name" value="Mannitol_dh_C"/>
    <property type="match status" value="1"/>
</dbReference>
<keyword evidence="6" id="KW-1185">Reference proteome</keyword>
<organism evidence="5 6">
    <name type="scientific">Brachybacterium phenoliresistens</name>
    <dbReference type="NCBI Taxonomy" id="396014"/>
    <lineage>
        <taxon>Bacteria</taxon>
        <taxon>Bacillati</taxon>
        <taxon>Actinomycetota</taxon>
        <taxon>Actinomycetes</taxon>
        <taxon>Micrococcales</taxon>
        <taxon>Dermabacteraceae</taxon>
        <taxon>Brachybacterium</taxon>
    </lineage>
</organism>
<comment type="caution">
    <text evidence="5">The sequence shown here is derived from an EMBL/GenBank/DDBJ whole genome shotgun (WGS) entry which is preliminary data.</text>
</comment>
<dbReference type="Gene3D" id="3.40.50.720">
    <property type="entry name" value="NAD(P)-binding Rossmann-like Domain"/>
    <property type="match status" value="1"/>
</dbReference>
<dbReference type="PATRIC" id="fig|396014.3.peg.2265"/>
<evidence type="ECO:0000313" key="6">
    <source>
        <dbReference type="Proteomes" id="UP000023067"/>
    </source>
</evidence>
<reference evidence="5 6" key="1">
    <citation type="submission" date="2014-02" db="EMBL/GenBank/DDBJ databases">
        <title>Genome sequence of Brachybacterium phenoliresistens strain W13A50.</title>
        <authorList>
            <person name="Wang X."/>
        </authorList>
    </citation>
    <scope>NUCLEOTIDE SEQUENCE [LARGE SCALE GENOMIC DNA]</scope>
    <source>
        <strain evidence="5 6">W13A50</strain>
    </source>
</reference>
<evidence type="ECO:0000259" key="4">
    <source>
        <dbReference type="Pfam" id="PF08125"/>
    </source>
</evidence>
<dbReference type="RefSeq" id="WP_038372736.1">
    <property type="nucleotide sequence ID" value="NZ_KK069995.1"/>
</dbReference>
<feature type="domain" description="Mannitol dehydrogenase N-terminal" evidence="3">
    <location>
        <begin position="11"/>
        <end position="230"/>
    </location>
</feature>
<dbReference type="InterPro" id="IPR013118">
    <property type="entry name" value="Mannitol_DH_C"/>
</dbReference>
<dbReference type="PANTHER" id="PTHR43362">
    <property type="entry name" value="MANNITOL DEHYDROGENASE DSF1-RELATED"/>
    <property type="match status" value="1"/>
</dbReference>
<proteinExistence type="predicted"/>
<dbReference type="SUPFAM" id="SSF51735">
    <property type="entry name" value="NAD(P)-binding Rossmann-fold domains"/>
    <property type="match status" value="1"/>
</dbReference>
<dbReference type="EMBL" id="JDYK01000010">
    <property type="protein sequence ID" value="EWS80993.1"/>
    <property type="molecule type" value="Genomic_DNA"/>
</dbReference>